<dbReference type="InterPro" id="IPR014031">
    <property type="entry name" value="Ketoacyl_synth_C"/>
</dbReference>
<dbReference type="Gene3D" id="3.40.47.10">
    <property type="match status" value="1"/>
</dbReference>
<dbReference type="SUPFAM" id="SSF53901">
    <property type="entry name" value="Thiolase-like"/>
    <property type="match status" value="1"/>
</dbReference>
<dbReference type="InterPro" id="IPR032821">
    <property type="entry name" value="PKS_assoc"/>
</dbReference>
<dbReference type="EMBL" id="KF536108">
    <property type="protein sequence ID" value="AIJ00002.1"/>
    <property type="molecule type" value="Genomic_DNA"/>
</dbReference>
<reference evidence="4" key="1">
    <citation type="journal article" date="2015" name="Fungal Biol.">
        <title>Phylogeny of type I polyketide synthases (PKSs) in fungal entomopathogens and expression analysis of PKS genes in Beauveria bassiana BCC 2660.</title>
        <authorList>
            <person name="Punya J."/>
            <person name="Swangmaneecharern P."/>
            <person name="Pinsupa S."/>
            <person name="Nitistaporn P."/>
            <person name="Phonghanpot S."/>
            <person name="Kunathigan V."/>
            <person name="Cheevadhanarak S."/>
            <person name="Tanticharoen M."/>
            <person name="Amnuaykanjanasin A."/>
        </authorList>
    </citation>
    <scope>NUCLEOTIDE SEQUENCE</scope>
    <source>
        <strain evidence="4">BCC1073</strain>
    </source>
</reference>
<dbReference type="PANTHER" id="PTHR43775">
    <property type="entry name" value="FATTY ACID SYNTHASE"/>
    <property type="match status" value="1"/>
</dbReference>
<dbReference type="PROSITE" id="PS52004">
    <property type="entry name" value="KS3_2"/>
    <property type="match status" value="1"/>
</dbReference>
<evidence type="ECO:0000256" key="1">
    <source>
        <dbReference type="ARBA" id="ARBA00022450"/>
    </source>
</evidence>
<dbReference type="Gene3D" id="3.40.366.10">
    <property type="entry name" value="Malonyl-Coenzyme A Acyl Carrier Protein, domain 2"/>
    <property type="match status" value="1"/>
</dbReference>
<dbReference type="Pfam" id="PF16197">
    <property type="entry name" value="KAsynt_C_assoc"/>
    <property type="match status" value="1"/>
</dbReference>
<dbReference type="Gene3D" id="3.30.70.3290">
    <property type="match status" value="1"/>
</dbReference>
<dbReference type="InterPro" id="IPR001227">
    <property type="entry name" value="Ac_transferase_dom_sf"/>
</dbReference>
<dbReference type="Pfam" id="PF02801">
    <property type="entry name" value="Ketoacyl-synt_C"/>
    <property type="match status" value="1"/>
</dbReference>
<evidence type="ECO:0000313" key="4">
    <source>
        <dbReference type="EMBL" id="AIJ00002.1"/>
    </source>
</evidence>
<dbReference type="CDD" id="cd00833">
    <property type="entry name" value="PKS"/>
    <property type="match status" value="1"/>
</dbReference>
<protein>
    <submittedName>
        <fullName evidence="4">Polyketide synthase</fullName>
    </submittedName>
</protein>
<proteinExistence type="predicted"/>
<feature type="non-terminal residue" evidence="4">
    <location>
        <position position="1"/>
    </location>
</feature>
<dbReference type="InterPro" id="IPR050091">
    <property type="entry name" value="PKS_NRPS_Biosynth_Enz"/>
</dbReference>
<sequence length="234" mass="25535">ESHGTGTQAGDPMEAGAIHRVFTANCERRSPLYVGSVKMNIGHLEGASGLAGMIKAILCLEKGQIAPNLYFEKPNERLDLEKWNLKIPTELTPWPAELPRRASVNSFGYGGTNAHVILDGYESTRPELANAGYAGQEYSRVFVFSASHESSATLTTKRMASYLRQVPSSAHAHILQDLAHTLSQRRSQLSYRLALSAGSVEELINALENDSNRFCKSLQTTTRLGLVFTGQGAQ</sequence>
<feature type="domain" description="Ketosynthase family 3 (KS3)" evidence="3">
    <location>
        <begin position="1"/>
        <end position="120"/>
    </location>
</feature>
<dbReference type="InterPro" id="IPR020841">
    <property type="entry name" value="PKS_Beta-ketoAc_synthase_dom"/>
</dbReference>
<dbReference type="GO" id="GO:0044550">
    <property type="term" value="P:secondary metabolite biosynthetic process"/>
    <property type="evidence" value="ECO:0007669"/>
    <property type="project" value="TreeGrafter"/>
</dbReference>
<feature type="non-terminal residue" evidence="4">
    <location>
        <position position="234"/>
    </location>
</feature>
<dbReference type="InterPro" id="IPR016039">
    <property type="entry name" value="Thiolase-like"/>
</dbReference>
<dbReference type="PANTHER" id="PTHR43775:SF29">
    <property type="entry name" value="ASPERFURANONE POLYKETIDE SYNTHASE AFOG-RELATED"/>
    <property type="match status" value="1"/>
</dbReference>
<dbReference type="SMART" id="SM00825">
    <property type="entry name" value="PKS_KS"/>
    <property type="match status" value="1"/>
</dbReference>
<name>A0A076L543_9HYPO</name>
<evidence type="ECO:0000256" key="2">
    <source>
        <dbReference type="ARBA" id="ARBA00022553"/>
    </source>
</evidence>
<organism evidence="4">
    <name type="scientific">Polycephalomyces sp. BCC1073</name>
    <dbReference type="NCBI Taxonomy" id="1531978"/>
    <lineage>
        <taxon>Eukaryota</taxon>
        <taxon>Fungi</taxon>
        <taxon>Dikarya</taxon>
        <taxon>Ascomycota</taxon>
        <taxon>Pezizomycotina</taxon>
        <taxon>Sordariomycetes</taxon>
        <taxon>Hypocreomycetidae</taxon>
        <taxon>Hypocreales</taxon>
        <taxon>Ophiocordycipitaceae</taxon>
        <taxon>Polycephalomyces</taxon>
    </lineage>
</organism>
<dbReference type="GO" id="GO:0004312">
    <property type="term" value="F:fatty acid synthase activity"/>
    <property type="evidence" value="ECO:0007669"/>
    <property type="project" value="TreeGrafter"/>
</dbReference>
<dbReference type="GO" id="GO:0006633">
    <property type="term" value="P:fatty acid biosynthetic process"/>
    <property type="evidence" value="ECO:0007669"/>
    <property type="project" value="TreeGrafter"/>
</dbReference>
<keyword evidence="1" id="KW-0596">Phosphopantetheine</keyword>
<evidence type="ECO:0000259" key="3">
    <source>
        <dbReference type="PROSITE" id="PS52004"/>
    </source>
</evidence>
<keyword evidence="2" id="KW-0597">Phosphoprotein</keyword>
<dbReference type="AlphaFoldDB" id="A0A076L543"/>
<accession>A0A076L543</accession>